<keyword evidence="1" id="KW-0472">Membrane</keyword>
<dbReference type="Pfam" id="PF05795">
    <property type="entry name" value="Plasmodium_Vir"/>
    <property type="match status" value="1"/>
</dbReference>
<gene>
    <name evidence="2" type="ORF">POVCU2_0066420</name>
</gene>
<keyword evidence="1" id="KW-1133">Transmembrane helix</keyword>
<organism evidence="2 3">
    <name type="scientific">Plasmodium ovale curtisi</name>
    <dbReference type="NCBI Taxonomy" id="864141"/>
    <lineage>
        <taxon>Eukaryota</taxon>
        <taxon>Sar</taxon>
        <taxon>Alveolata</taxon>
        <taxon>Apicomplexa</taxon>
        <taxon>Aconoidasida</taxon>
        <taxon>Haemosporida</taxon>
        <taxon>Plasmodiidae</taxon>
        <taxon>Plasmodium</taxon>
        <taxon>Plasmodium (Plasmodium)</taxon>
    </lineage>
</organism>
<evidence type="ECO:0000313" key="3">
    <source>
        <dbReference type="Proteomes" id="UP000078560"/>
    </source>
</evidence>
<dbReference type="InterPro" id="IPR008780">
    <property type="entry name" value="Plasmodium_Vir"/>
</dbReference>
<dbReference type="Proteomes" id="UP000078560">
    <property type="component" value="Unassembled WGS sequence"/>
</dbReference>
<sequence length="302" mass="35522">MSYRLGEEVYCSATEYKTHDDLIKTYKPDNSNKAESCIIGISDPTKRSKILQDFSKLKKYLIHYKSGWNQSNYIRSCTYINFWLNNELRKNELNEINFASYKKFINLDQELFEKPMCVYDIYYLNDDRFKKTQELYDLYDQYHGYLSFKKNQNDVACVYAKSCVEKYNDMISKYTYYDSGNLLSELESTKNIFEENGLLTIKNCEYPIPPLKPLPPKVNLSLSLSSLVPIPFLAAIVGILPILLLVYKFTPLGPLLHKLIKNNRTILNNFEEENHELMQFIQRNNKNSENRPYTIAYNSADY</sequence>
<keyword evidence="1" id="KW-0812">Transmembrane</keyword>
<dbReference type="AlphaFoldDB" id="A0A1A8WEA2"/>
<accession>A0A1A8WEA2</accession>
<feature type="transmembrane region" description="Helical" evidence="1">
    <location>
        <begin position="227"/>
        <end position="247"/>
    </location>
</feature>
<proteinExistence type="predicted"/>
<evidence type="ECO:0000256" key="1">
    <source>
        <dbReference type="SAM" id="Phobius"/>
    </source>
</evidence>
<evidence type="ECO:0000313" key="2">
    <source>
        <dbReference type="EMBL" id="SBS91255.1"/>
    </source>
</evidence>
<dbReference type="EMBL" id="FLQU01001066">
    <property type="protein sequence ID" value="SBS91255.1"/>
    <property type="molecule type" value="Genomic_DNA"/>
</dbReference>
<name>A0A1A8WEA2_PLAOA</name>
<protein>
    <submittedName>
        <fullName evidence="2">PIR Superfamily Protein</fullName>
    </submittedName>
</protein>
<reference evidence="3" key="1">
    <citation type="submission" date="2016-05" db="EMBL/GenBank/DDBJ databases">
        <authorList>
            <person name="Naeem Raeece"/>
        </authorList>
    </citation>
    <scope>NUCLEOTIDE SEQUENCE [LARGE SCALE GENOMIC DNA]</scope>
</reference>